<protein>
    <submittedName>
        <fullName evidence="4">Purine nucleosidase</fullName>
    </submittedName>
</protein>
<dbReference type="CDD" id="cd00455">
    <property type="entry name" value="nuc_hydro"/>
    <property type="match status" value="1"/>
</dbReference>
<dbReference type="InterPro" id="IPR036452">
    <property type="entry name" value="Ribo_hydro-like"/>
</dbReference>
<dbReference type="EMBL" id="FQVW01000069">
    <property type="protein sequence ID" value="SHG83854.1"/>
    <property type="molecule type" value="Genomic_DNA"/>
</dbReference>
<gene>
    <name evidence="4" type="ORF">SAMN05216225_106911</name>
</gene>
<organism evidence="4 5">
    <name type="scientific">Ornithinibacillus halophilus</name>
    <dbReference type="NCBI Taxonomy" id="930117"/>
    <lineage>
        <taxon>Bacteria</taxon>
        <taxon>Bacillati</taxon>
        <taxon>Bacillota</taxon>
        <taxon>Bacilli</taxon>
        <taxon>Bacillales</taxon>
        <taxon>Bacillaceae</taxon>
        <taxon>Ornithinibacillus</taxon>
    </lineage>
</organism>
<dbReference type="Pfam" id="PF01156">
    <property type="entry name" value="IU_nuc_hydro"/>
    <property type="match status" value="1"/>
</dbReference>
<dbReference type="PANTHER" id="PTHR12304">
    <property type="entry name" value="INOSINE-URIDINE PREFERRING NUCLEOSIDE HYDROLASE"/>
    <property type="match status" value="1"/>
</dbReference>
<dbReference type="GO" id="GO:0005829">
    <property type="term" value="C:cytosol"/>
    <property type="evidence" value="ECO:0007669"/>
    <property type="project" value="TreeGrafter"/>
</dbReference>
<dbReference type="GO" id="GO:0006152">
    <property type="term" value="P:purine nucleoside catabolic process"/>
    <property type="evidence" value="ECO:0007669"/>
    <property type="project" value="TreeGrafter"/>
</dbReference>
<dbReference type="SUPFAM" id="SSF53590">
    <property type="entry name" value="Nucleoside hydrolase"/>
    <property type="match status" value="1"/>
</dbReference>
<dbReference type="Gene3D" id="3.90.245.10">
    <property type="entry name" value="Ribonucleoside hydrolase-like"/>
    <property type="match status" value="1"/>
</dbReference>
<evidence type="ECO:0000259" key="3">
    <source>
        <dbReference type="Pfam" id="PF01156"/>
    </source>
</evidence>
<dbReference type="Proteomes" id="UP000183988">
    <property type="component" value="Unassembled WGS sequence"/>
</dbReference>
<dbReference type="PANTHER" id="PTHR12304:SF4">
    <property type="entry name" value="URIDINE NUCLEOSIDASE"/>
    <property type="match status" value="1"/>
</dbReference>
<proteinExistence type="predicted"/>
<reference evidence="4 5" key="1">
    <citation type="submission" date="2016-11" db="EMBL/GenBank/DDBJ databases">
        <authorList>
            <person name="Jaros S."/>
            <person name="Januszkiewicz K."/>
            <person name="Wedrychowicz H."/>
        </authorList>
    </citation>
    <scope>NUCLEOTIDE SEQUENCE [LARGE SCALE GENOMIC DNA]</scope>
    <source>
        <strain evidence="4 5">IBRC-M 10683</strain>
    </source>
</reference>
<dbReference type="InterPro" id="IPR001910">
    <property type="entry name" value="Inosine/uridine_hydrolase_dom"/>
</dbReference>
<name>A0A1M5N2Q9_9BACI</name>
<dbReference type="InterPro" id="IPR023186">
    <property type="entry name" value="IUNH"/>
</dbReference>
<feature type="domain" description="Inosine/uridine-preferring nucleoside hydrolase" evidence="3">
    <location>
        <begin position="20"/>
        <end position="313"/>
    </location>
</feature>
<dbReference type="AlphaFoldDB" id="A0A1M5N2Q9"/>
<evidence type="ECO:0000256" key="1">
    <source>
        <dbReference type="ARBA" id="ARBA00022801"/>
    </source>
</evidence>
<accession>A0A1M5N2Q9</accession>
<evidence type="ECO:0000256" key="2">
    <source>
        <dbReference type="ARBA" id="ARBA00023295"/>
    </source>
</evidence>
<dbReference type="STRING" id="930117.SAMN05216225_106911"/>
<keyword evidence="5" id="KW-1185">Reference proteome</keyword>
<evidence type="ECO:0000313" key="4">
    <source>
        <dbReference type="EMBL" id="SHG83854.1"/>
    </source>
</evidence>
<evidence type="ECO:0000313" key="5">
    <source>
        <dbReference type="Proteomes" id="UP000183988"/>
    </source>
</evidence>
<sequence>MKKVNIYVERKGGVSITKKVLLFCDPGIDDSIAIMYTMLDPNLELVGIVASYGNVTQDEATANAAYLLQLAGRTDIPIIVGASEPIQEERVTFYPEIHGEEGIGPIQPPSNMVYHIYPFDTIRAITERYKDELVIVDTGRSTSLATAFILYPDYMKMVDSYYIMGGAFFVPGNVTALAEANFYGDPTSSNYILQTAHNLTLTPLNCTLYAVLTPDIINDISKSNNIYAFMMEPIFNYYFEFYKDSMPGIQGTPIHDLLTVMIINNPDIVDYTYYDAKVIEETEARGMSYIDLRPTSKKGKTRIGIKLHYDQFISEFKRVMLS</sequence>
<keyword evidence="2" id="KW-0326">Glycosidase</keyword>
<dbReference type="GO" id="GO:0008477">
    <property type="term" value="F:purine nucleosidase activity"/>
    <property type="evidence" value="ECO:0007669"/>
    <property type="project" value="TreeGrafter"/>
</dbReference>
<keyword evidence="1" id="KW-0378">Hydrolase</keyword>